<dbReference type="GO" id="GO:0006357">
    <property type="term" value="P:regulation of transcription by RNA polymerase II"/>
    <property type="evidence" value="ECO:0007669"/>
    <property type="project" value="TreeGrafter"/>
</dbReference>
<sequence length="265" mass="29670">MFSSDKVKLRWSDHSSFFAKGLAPFLEEEAFHDVCIACCDGTTLGANRLVLSICSQFFRQTLTLCKEMRPTILLPDTSAEDMMALLEFMYRGEAYVTEERVPYLLMAARKLQINGLGVASPPQTSIPVEPEMTPQLVASDLTDGERHSMLSTPTSTQLCSTPGLPSPQQTHSPTPVSTRSRSVKSSSQDRVECETCHRLIFSTSMYQHKRYHHGPLRDPASCCGQTFITRWDLNVHRKTSPNHNEMLPEAISSPEEPLIMNESES</sequence>
<dbReference type="Proteomes" id="UP000283509">
    <property type="component" value="Unassembled WGS sequence"/>
</dbReference>
<dbReference type="InterPro" id="IPR011333">
    <property type="entry name" value="SKP1/BTB/POZ_sf"/>
</dbReference>
<dbReference type="PANTHER" id="PTHR23110:SF98">
    <property type="entry name" value="PRE-LOLA-G, ISOFORM C-RELATED"/>
    <property type="match status" value="1"/>
</dbReference>
<proteinExistence type="predicted"/>
<evidence type="ECO:0000313" key="5">
    <source>
        <dbReference type="Proteomes" id="UP000283509"/>
    </source>
</evidence>
<dbReference type="PANTHER" id="PTHR23110">
    <property type="entry name" value="BTB DOMAIN TRANSCRIPTION FACTOR"/>
    <property type="match status" value="1"/>
</dbReference>
<reference evidence="4 5" key="2">
    <citation type="submission" date="2019-01" db="EMBL/GenBank/DDBJ databases">
        <title>The decoding of complex shrimp genome reveals the adaptation for benthos swimmer, frequently molting mechanism and breeding impact on genome.</title>
        <authorList>
            <person name="Sun Y."/>
            <person name="Gao Y."/>
            <person name="Yu Y."/>
        </authorList>
    </citation>
    <scope>NUCLEOTIDE SEQUENCE [LARGE SCALE GENOMIC DNA]</scope>
    <source>
        <tissue evidence="4">Muscle</tissue>
    </source>
</reference>
<evidence type="ECO:0000313" key="4">
    <source>
        <dbReference type="EMBL" id="ROT74191.1"/>
    </source>
</evidence>
<dbReference type="InterPro" id="IPR051095">
    <property type="entry name" value="Dros_DevTransReg"/>
</dbReference>
<feature type="domain" description="BTB" evidence="3">
    <location>
        <begin position="32"/>
        <end position="98"/>
    </location>
</feature>
<name>A0A3R7QPW3_PENVA</name>
<accession>A0A3R7QPW3</accession>
<feature type="region of interest" description="Disordered" evidence="2">
    <location>
        <begin position="144"/>
        <end position="189"/>
    </location>
</feature>
<gene>
    <name evidence="4" type="ORF">C7M84_007308</name>
</gene>
<evidence type="ECO:0000256" key="1">
    <source>
        <dbReference type="ARBA" id="ARBA00023242"/>
    </source>
</evidence>
<keyword evidence="1" id="KW-0539">Nucleus</keyword>
<dbReference type="SUPFAM" id="SSF54695">
    <property type="entry name" value="POZ domain"/>
    <property type="match status" value="1"/>
</dbReference>
<dbReference type="Gene3D" id="3.30.710.10">
    <property type="entry name" value="Potassium Channel Kv1.1, Chain A"/>
    <property type="match status" value="1"/>
</dbReference>
<keyword evidence="5" id="KW-1185">Reference proteome</keyword>
<feature type="compositionally biased region" description="Polar residues" evidence="2">
    <location>
        <begin position="149"/>
        <end position="160"/>
    </location>
</feature>
<dbReference type="EMBL" id="QCYY01001924">
    <property type="protein sequence ID" value="ROT74191.1"/>
    <property type="molecule type" value="Genomic_DNA"/>
</dbReference>
<dbReference type="SMART" id="SM00225">
    <property type="entry name" value="BTB"/>
    <property type="match status" value="1"/>
</dbReference>
<evidence type="ECO:0000256" key="2">
    <source>
        <dbReference type="SAM" id="MobiDB-lite"/>
    </source>
</evidence>
<protein>
    <submittedName>
        <fullName evidence="4">Putative bric-A-brac</fullName>
    </submittedName>
</protein>
<dbReference type="AlphaFoldDB" id="A0A3R7QPW3"/>
<evidence type="ECO:0000259" key="3">
    <source>
        <dbReference type="PROSITE" id="PS50097"/>
    </source>
</evidence>
<dbReference type="Pfam" id="PF00651">
    <property type="entry name" value="BTB"/>
    <property type="match status" value="1"/>
</dbReference>
<reference evidence="4 5" key="1">
    <citation type="submission" date="2018-04" db="EMBL/GenBank/DDBJ databases">
        <authorList>
            <person name="Zhang X."/>
            <person name="Yuan J."/>
            <person name="Li F."/>
            <person name="Xiang J."/>
        </authorList>
    </citation>
    <scope>NUCLEOTIDE SEQUENCE [LARGE SCALE GENOMIC DNA]</scope>
    <source>
        <tissue evidence="4">Muscle</tissue>
    </source>
</reference>
<dbReference type="Gene3D" id="3.30.160.60">
    <property type="entry name" value="Classic Zinc Finger"/>
    <property type="match status" value="1"/>
</dbReference>
<dbReference type="InterPro" id="IPR000210">
    <property type="entry name" value="BTB/POZ_dom"/>
</dbReference>
<organism evidence="4 5">
    <name type="scientific">Penaeus vannamei</name>
    <name type="common">Whiteleg shrimp</name>
    <name type="synonym">Litopenaeus vannamei</name>
    <dbReference type="NCBI Taxonomy" id="6689"/>
    <lineage>
        <taxon>Eukaryota</taxon>
        <taxon>Metazoa</taxon>
        <taxon>Ecdysozoa</taxon>
        <taxon>Arthropoda</taxon>
        <taxon>Crustacea</taxon>
        <taxon>Multicrustacea</taxon>
        <taxon>Malacostraca</taxon>
        <taxon>Eumalacostraca</taxon>
        <taxon>Eucarida</taxon>
        <taxon>Decapoda</taxon>
        <taxon>Dendrobranchiata</taxon>
        <taxon>Penaeoidea</taxon>
        <taxon>Penaeidae</taxon>
        <taxon>Penaeus</taxon>
    </lineage>
</organism>
<feature type="compositionally biased region" description="Low complexity" evidence="2">
    <location>
        <begin position="176"/>
        <end position="186"/>
    </location>
</feature>
<dbReference type="PROSITE" id="PS50097">
    <property type="entry name" value="BTB"/>
    <property type="match status" value="1"/>
</dbReference>
<dbReference type="GO" id="GO:0005634">
    <property type="term" value="C:nucleus"/>
    <property type="evidence" value="ECO:0007669"/>
    <property type="project" value="TreeGrafter"/>
</dbReference>
<comment type="caution">
    <text evidence="4">The sequence shown here is derived from an EMBL/GenBank/DDBJ whole genome shotgun (WGS) entry which is preliminary data.</text>
</comment>
<feature type="compositionally biased region" description="Polar residues" evidence="2">
    <location>
        <begin position="166"/>
        <end position="175"/>
    </location>
</feature>
<dbReference type="OrthoDB" id="6356924at2759"/>